<keyword evidence="4" id="KW-1185">Reference proteome</keyword>
<keyword evidence="1" id="KW-0732">Signal</keyword>
<dbReference type="Gene3D" id="1.20.1260.10">
    <property type="match status" value="1"/>
</dbReference>
<dbReference type="Pfam" id="PF03713">
    <property type="entry name" value="DUF305"/>
    <property type="match status" value="1"/>
</dbReference>
<dbReference type="Proteomes" id="UP000000844">
    <property type="component" value="Chromosome"/>
</dbReference>
<dbReference type="HOGENOM" id="CLU_074343_1_1_11"/>
<evidence type="ECO:0000256" key="1">
    <source>
        <dbReference type="SAM" id="SignalP"/>
    </source>
</evidence>
<dbReference type="STRING" id="446470.Snas_4189"/>
<dbReference type="eggNOG" id="COG3544">
    <property type="taxonomic scope" value="Bacteria"/>
</dbReference>
<feature type="chain" id="PRO_5003049473" description="DUF305 domain-containing protein" evidence="1">
    <location>
        <begin position="24"/>
        <end position="195"/>
    </location>
</feature>
<dbReference type="AlphaFoldDB" id="D3Q2A6"/>
<sequence>MYLKTFTRRALIGVATAATLALAACGGGQTDHGGEHSSDKPDASEKFNDADVMFAQMMIPHHEQAVEMAELAENRASDADVKDLAVEIKDAQGPEIKTMTKWLKSWDQPVEPDHDMGGEDGMADADEMMKLKDSKGTEFDKLFAELMIAHHEGAVTMAEDEQKNGENPEAKKLAKAIEKTQTAEIEELEAILDRL</sequence>
<protein>
    <recommendedName>
        <fullName evidence="2">DUF305 domain-containing protein</fullName>
    </recommendedName>
</protein>
<dbReference type="EMBL" id="CP001778">
    <property type="protein sequence ID" value="ADD43839.1"/>
    <property type="molecule type" value="Genomic_DNA"/>
</dbReference>
<evidence type="ECO:0000259" key="2">
    <source>
        <dbReference type="Pfam" id="PF03713"/>
    </source>
</evidence>
<dbReference type="KEGG" id="sna:Snas_4189"/>
<evidence type="ECO:0000313" key="4">
    <source>
        <dbReference type="Proteomes" id="UP000000844"/>
    </source>
</evidence>
<name>D3Q2A6_STANL</name>
<proteinExistence type="predicted"/>
<organism evidence="3 4">
    <name type="scientific">Stackebrandtia nassauensis (strain DSM 44728 / CIP 108903 / NRRL B-16338 / NBRC 102104 / LLR-40K-21)</name>
    <dbReference type="NCBI Taxonomy" id="446470"/>
    <lineage>
        <taxon>Bacteria</taxon>
        <taxon>Bacillati</taxon>
        <taxon>Actinomycetota</taxon>
        <taxon>Actinomycetes</taxon>
        <taxon>Glycomycetales</taxon>
        <taxon>Glycomycetaceae</taxon>
        <taxon>Stackebrandtia</taxon>
    </lineage>
</organism>
<gene>
    <name evidence="3" type="ordered locus">Snas_4189</name>
</gene>
<dbReference type="InterPro" id="IPR012347">
    <property type="entry name" value="Ferritin-like"/>
</dbReference>
<feature type="domain" description="DUF305" evidence="2">
    <location>
        <begin position="51"/>
        <end position="192"/>
    </location>
</feature>
<accession>D3Q2A6</accession>
<dbReference type="PANTHER" id="PTHR36933:SF1">
    <property type="entry name" value="SLL0788 PROTEIN"/>
    <property type="match status" value="1"/>
</dbReference>
<reference evidence="3 4" key="1">
    <citation type="journal article" date="2009" name="Stand. Genomic Sci.">
        <title>Complete genome sequence of Stackebrandtia nassauensis type strain (LLR-40K-21).</title>
        <authorList>
            <person name="Munk C."/>
            <person name="Lapidus A."/>
            <person name="Copeland A."/>
            <person name="Jando M."/>
            <person name="Mayilraj S."/>
            <person name="Glavina Del Rio T."/>
            <person name="Nolan M."/>
            <person name="Chen F."/>
            <person name="Lucas S."/>
            <person name="Tice H."/>
            <person name="Cheng J.F."/>
            <person name="Han C."/>
            <person name="Detter J.C."/>
            <person name="Bruce D."/>
            <person name="Goodwin L."/>
            <person name="Chain P."/>
            <person name="Pitluck S."/>
            <person name="Goker M."/>
            <person name="Ovchinikova G."/>
            <person name="Pati A."/>
            <person name="Ivanova N."/>
            <person name="Mavromatis K."/>
            <person name="Chen A."/>
            <person name="Palaniappan K."/>
            <person name="Land M."/>
            <person name="Hauser L."/>
            <person name="Chang Y.J."/>
            <person name="Jeffries C.D."/>
            <person name="Bristow J."/>
            <person name="Eisen J.A."/>
            <person name="Markowitz V."/>
            <person name="Hugenholtz P."/>
            <person name="Kyrpides N.C."/>
            <person name="Klenk H.P."/>
        </authorList>
    </citation>
    <scope>NUCLEOTIDE SEQUENCE [LARGE SCALE GENOMIC DNA]</scope>
    <source>
        <strain evidence="4">DSM 44728 / CIP 108903 / NRRL B-16338 / NBRC 102104 / LLR-40K-21</strain>
    </source>
</reference>
<dbReference type="InterPro" id="IPR005183">
    <property type="entry name" value="DUF305_CopM-like"/>
</dbReference>
<evidence type="ECO:0000313" key="3">
    <source>
        <dbReference type="EMBL" id="ADD43839.1"/>
    </source>
</evidence>
<feature type="signal peptide" evidence="1">
    <location>
        <begin position="1"/>
        <end position="23"/>
    </location>
</feature>
<dbReference type="RefSeq" id="WP_013019410.1">
    <property type="nucleotide sequence ID" value="NC_013947.1"/>
</dbReference>
<dbReference type="PROSITE" id="PS51257">
    <property type="entry name" value="PROKAR_LIPOPROTEIN"/>
    <property type="match status" value="1"/>
</dbReference>
<dbReference type="PANTHER" id="PTHR36933">
    <property type="entry name" value="SLL0788 PROTEIN"/>
    <property type="match status" value="1"/>
</dbReference>